<dbReference type="OrthoDB" id="3253739at2"/>
<keyword evidence="3" id="KW-1185">Reference proteome</keyword>
<dbReference type="Proteomes" id="UP000315395">
    <property type="component" value="Chromosome"/>
</dbReference>
<gene>
    <name evidence="2" type="ORF">FNH13_10365</name>
</gene>
<evidence type="ECO:0000313" key="2">
    <source>
        <dbReference type="EMBL" id="QDO88684.1"/>
    </source>
</evidence>
<protein>
    <submittedName>
        <fullName evidence="2">Nuclear transport factor 2 family protein</fullName>
    </submittedName>
</protein>
<dbReference type="Pfam" id="PF12680">
    <property type="entry name" value="SnoaL_2"/>
    <property type="match status" value="1"/>
</dbReference>
<proteinExistence type="predicted"/>
<feature type="domain" description="SnoaL-like" evidence="1">
    <location>
        <begin position="7"/>
        <end position="101"/>
    </location>
</feature>
<dbReference type="SUPFAM" id="SSF54427">
    <property type="entry name" value="NTF2-like"/>
    <property type="match status" value="1"/>
</dbReference>
<dbReference type="InterPro" id="IPR037401">
    <property type="entry name" value="SnoaL-like"/>
</dbReference>
<name>A0A516GAX4_9MICO</name>
<dbReference type="RefSeq" id="WP_143783361.1">
    <property type="nucleotide sequence ID" value="NZ_CP041616.1"/>
</dbReference>
<dbReference type="InterPro" id="IPR032710">
    <property type="entry name" value="NTF2-like_dom_sf"/>
</dbReference>
<dbReference type="EMBL" id="CP041616">
    <property type="protein sequence ID" value="QDO88684.1"/>
    <property type="molecule type" value="Genomic_DNA"/>
</dbReference>
<accession>A0A516GAX4</accession>
<evidence type="ECO:0000259" key="1">
    <source>
        <dbReference type="Pfam" id="PF12680"/>
    </source>
</evidence>
<reference evidence="2 3" key="1">
    <citation type="submission" date="2019-07" db="EMBL/GenBank/DDBJ databases">
        <title>complete genome sequencing of Ornithinimicrobium sp. H23M54.</title>
        <authorList>
            <person name="Bae J.-W."/>
            <person name="Lee S.-Y."/>
        </authorList>
    </citation>
    <scope>NUCLEOTIDE SEQUENCE [LARGE SCALE GENOMIC DNA]</scope>
    <source>
        <strain evidence="2 3">H23M54</strain>
    </source>
</reference>
<dbReference type="Gene3D" id="3.10.450.50">
    <property type="match status" value="1"/>
</dbReference>
<evidence type="ECO:0000313" key="3">
    <source>
        <dbReference type="Proteomes" id="UP000315395"/>
    </source>
</evidence>
<sequence>MDSVLAELFVAENARDWATFHALLHSEVEWTLIGPDATAVVLGRSAYMDRILAAYESAPGARFSVRRSLRNEAGMVVTELIDNHGDVSIDVFDVRDGQVRRQWEFLLGSTVR</sequence>
<organism evidence="2 3">
    <name type="scientific">Ornithinimicrobium ciconiae</name>
    <dbReference type="NCBI Taxonomy" id="2594265"/>
    <lineage>
        <taxon>Bacteria</taxon>
        <taxon>Bacillati</taxon>
        <taxon>Actinomycetota</taxon>
        <taxon>Actinomycetes</taxon>
        <taxon>Micrococcales</taxon>
        <taxon>Ornithinimicrobiaceae</taxon>
        <taxon>Ornithinimicrobium</taxon>
    </lineage>
</organism>
<dbReference type="KEGG" id="orz:FNH13_10365"/>
<dbReference type="AlphaFoldDB" id="A0A516GAX4"/>